<dbReference type="Pfam" id="PF02678">
    <property type="entry name" value="Pirin"/>
    <property type="match status" value="1"/>
</dbReference>
<dbReference type="InterPro" id="IPR012093">
    <property type="entry name" value="Pirin"/>
</dbReference>
<organism evidence="5 6">
    <name type="scientific">Nitrososphaera viennensis EN76</name>
    <dbReference type="NCBI Taxonomy" id="926571"/>
    <lineage>
        <taxon>Archaea</taxon>
        <taxon>Nitrososphaerota</taxon>
        <taxon>Nitrososphaeria</taxon>
        <taxon>Nitrososphaerales</taxon>
        <taxon>Nitrososphaeraceae</taxon>
        <taxon>Nitrososphaera</taxon>
    </lineage>
</organism>
<dbReference type="HOGENOM" id="CLU_064194_2_2_2"/>
<dbReference type="AlphaFoldDB" id="A0A060HMX3"/>
<dbReference type="InterPro" id="IPR014710">
    <property type="entry name" value="RmlC-like_jellyroll"/>
</dbReference>
<protein>
    <submittedName>
        <fullName evidence="5">Putative pirin family protein</fullName>
    </submittedName>
</protein>
<evidence type="ECO:0000256" key="1">
    <source>
        <dbReference type="ARBA" id="ARBA00008416"/>
    </source>
</evidence>
<dbReference type="PIRSF" id="PIRSF006232">
    <property type="entry name" value="Pirin"/>
    <property type="match status" value="1"/>
</dbReference>
<dbReference type="Gene3D" id="2.60.120.10">
    <property type="entry name" value="Jelly Rolls"/>
    <property type="match status" value="2"/>
</dbReference>
<dbReference type="Pfam" id="PF17954">
    <property type="entry name" value="Pirin_C_2"/>
    <property type="match status" value="1"/>
</dbReference>
<keyword evidence="6" id="KW-1185">Reference proteome</keyword>
<dbReference type="EMBL" id="CP007536">
    <property type="protein sequence ID" value="AIC16495.1"/>
    <property type="molecule type" value="Genomic_DNA"/>
</dbReference>
<comment type="similarity">
    <text evidence="1 2">Belongs to the pirin family.</text>
</comment>
<evidence type="ECO:0000313" key="6">
    <source>
        <dbReference type="Proteomes" id="UP000027093"/>
    </source>
</evidence>
<name>A0A060HMX3_9ARCH</name>
<sequence>MTIKIVRASEHFHHEEGDWLSTYWHFSFDFYRDPQNMGFGPLRVFNDDVIKPGKGFGFHPHRDMEIVTYVIDGELEHRDDKGNHGVISAGEIQRMTAGTGIVHSEYNHSKEKPLRLLQMWVQADRRGIEPSWEQQKFGASERRDRLLPIVVAEGANNAGRAVHIHQDASMHVSSLGAGKQVEHVLAQDRKAYVFVIDGRGVVTLNGHKMQKQDAARIEGESKVLIKAADDNKQPAEILLVDLPGRYDVNK</sequence>
<feature type="domain" description="Pirin N-terminal" evidence="3">
    <location>
        <begin position="13"/>
        <end position="121"/>
    </location>
</feature>
<dbReference type="KEGG" id="nvn:NVIE_022340"/>
<dbReference type="InterPro" id="IPR011051">
    <property type="entry name" value="RmlC_Cupin_sf"/>
</dbReference>
<dbReference type="RefSeq" id="WP_227717353.1">
    <property type="nucleotide sequence ID" value="NZ_CP007536.1"/>
</dbReference>
<evidence type="ECO:0000259" key="4">
    <source>
        <dbReference type="Pfam" id="PF17954"/>
    </source>
</evidence>
<feature type="domain" description="Quercetin 2,3-dioxygenase C-terminal cupin" evidence="4">
    <location>
        <begin position="157"/>
        <end position="242"/>
    </location>
</feature>
<evidence type="ECO:0000313" key="5">
    <source>
        <dbReference type="EMBL" id="AIC16495.1"/>
    </source>
</evidence>
<dbReference type="GeneID" id="74947476"/>
<gene>
    <name evidence="5" type="ORF">NVIE_022340</name>
</gene>
<dbReference type="InterPro" id="IPR003829">
    <property type="entry name" value="Pirin_N_dom"/>
</dbReference>
<dbReference type="SUPFAM" id="SSF51182">
    <property type="entry name" value="RmlC-like cupins"/>
    <property type="match status" value="1"/>
</dbReference>
<reference evidence="5 6" key="1">
    <citation type="journal article" date="2014" name="Int. J. Syst. Evol. Microbiol.">
        <title>Nitrososphaera viennensis gen. nov., sp. nov., an aerobic and mesophilic, ammonia-oxidizing archaeon from soil and a member of the archaeal phylum Thaumarchaeota.</title>
        <authorList>
            <person name="Stieglmeier M."/>
            <person name="Klingl A."/>
            <person name="Alves R.J."/>
            <person name="Rittmann S.K."/>
            <person name="Melcher M."/>
            <person name="Leisch N."/>
            <person name="Schleper C."/>
        </authorList>
    </citation>
    <scope>NUCLEOTIDE SEQUENCE [LARGE SCALE GENOMIC DNA]</scope>
    <source>
        <strain evidence="5">EN76</strain>
    </source>
</reference>
<evidence type="ECO:0000259" key="3">
    <source>
        <dbReference type="Pfam" id="PF02678"/>
    </source>
</evidence>
<dbReference type="CDD" id="cd02910">
    <property type="entry name" value="cupin_Yhhw_N"/>
    <property type="match status" value="1"/>
</dbReference>
<dbReference type="PANTHER" id="PTHR43212">
    <property type="entry name" value="QUERCETIN 2,3-DIOXYGENASE"/>
    <property type="match status" value="1"/>
</dbReference>
<accession>A0A060HMX3</accession>
<dbReference type="InterPro" id="IPR041602">
    <property type="entry name" value="Quercetinase_C"/>
</dbReference>
<dbReference type="STRING" id="926571.NVIE_022340"/>
<evidence type="ECO:0000256" key="2">
    <source>
        <dbReference type="RuleBase" id="RU003457"/>
    </source>
</evidence>
<dbReference type="PANTHER" id="PTHR43212:SF3">
    <property type="entry name" value="QUERCETIN 2,3-DIOXYGENASE"/>
    <property type="match status" value="1"/>
</dbReference>
<proteinExistence type="inferred from homology"/>
<dbReference type="Proteomes" id="UP000027093">
    <property type="component" value="Chromosome"/>
</dbReference>